<dbReference type="Pfam" id="PF00227">
    <property type="entry name" value="Proteasome"/>
    <property type="match status" value="1"/>
</dbReference>
<organism evidence="1 2">
    <name type="scientific">Rhodnius prolixus</name>
    <name type="common">Triatomid bug</name>
    <dbReference type="NCBI Taxonomy" id="13249"/>
    <lineage>
        <taxon>Eukaryota</taxon>
        <taxon>Metazoa</taxon>
        <taxon>Ecdysozoa</taxon>
        <taxon>Arthropoda</taxon>
        <taxon>Hexapoda</taxon>
        <taxon>Insecta</taxon>
        <taxon>Pterygota</taxon>
        <taxon>Neoptera</taxon>
        <taxon>Paraneoptera</taxon>
        <taxon>Hemiptera</taxon>
        <taxon>Heteroptera</taxon>
        <taxon>Panheteroptera</taxon>
        <taxon>Cimicomorpha</taxon>
        <taxon>Reduviidae</taxon>
        <taxon>Triatominae</taxon>
        <taxon>Rhodnius</taxon>
    </lineage>
</organism>
<accession>T1HZ32</accession>
<dbReference type="InterPro" id="IPR001353">
    <property type="entry name" value="Proteasome_sua/b"/>
</dbReference>
<dbReference type="STRING" id="13249.T1HZ32"/>
<dbReference type="EnsemblMetazoa" id="RPRC009302-RA">
    <property type="protein sequence ID" value="RPRC009302-PA"/>
    <property type="gene ID" value="RPRC009302"/>
</dbReference>
<reference evidence="1" key="1">
    <citation type="submission" date="2015-05" db="UniProtKB">
        <authorList>
            <consortium name="EnsemblMetazoa"/>
        </authorList>
    </citation>
    <scope>IDENTIFICATION</scope>
</reference>
<dbReference type="EMBL" id="ACPB03014194">
    <property type="status" value="NOT_ANNOTATED_CDS"/>
    <property type="molecule type" value="Genomic_DNA"/>
</dbReference>
<proteinExistence type="predicted"/>
<dbReference type="VEuPathDB" id="VectorBase:RPRC009302"/>
<dbReference type="SUPFAM" id="SSF56235">
    <property type="entry name" value="N-terminal nucleophile aminohydrolases (Ntn hydrolases)"/>
    <property type="match status" value="1"/>
</dbReference>
<dbReference type="GO" id="GO:0005839">
    <property type="term" value="C:proteasome core complex"/>
    <property type="evidence" value="ECO:0007669"/>
    <property type="project" value="InterPro"/>
</dbReference>
<evidence type="ECO:0000313" key="2">
    <source>
        <dbReference type="Proteomes" id="UP000015103"/>
    </source>
</evidence>
<dbReference type="InParanoid" id="T1HZ32"/>
<evidence type="ECO:0000313" key="1">
    <source>
        <dbReference type="EnsemblMetazoa" id="RPRC009302-PA"/>
    </source>
</evidence>
<dbReference type="eggNOG" id="KOG0181">
    <property type="taxonomic scope" value="Eukaryota"/>
</dbReference>
<name>T1HZ32_RHOPR</name>
<keyword evidence="2" id="KW-1185">Reference proteome</keyword>
<dbReference type="EMBL" id="ACPB03014195">
    <property type="status" value="NOT_ANNOTATED_CDS"/>
    <property type="molecule type" value="Genomic_DNA"/>
</dbReference>
<dbReference type="AlphaFoldDB" id="T1HZ32"/>
<dbReference type="InterPro" id="IPR029055">
    <property type="entry name" value="Ntn_hydrolases_N"/>
</dbReference>
<dbReference type="GO" id="GO:0051603">
    <property type="term" value="P:proteolysis involved in protein catabolic process"/>
    <property type="evidence" value="ECO:0007669"/>
    <property type="project" value="InterPro"/>
</dbReference>
<protein>
    <submittedName>
        <fullName evidence="1">Uncharacterized protein</fullName>
    </submittedName>
</protein>
<dbReference type="EMBL" id="ACPB03014196">
    <property type="status" value="NOT_ANNOTATED_CDS"/>
    <property type="molecule type" value="Genomic_DNA"/>
</dbReference>
<dbReference type="Proteomes" id="UP000015103">
    <property type="component" value="Unassembled WGS sequence"/>
</dbReference>
<dbReference type="HOGENOM" id="CLU_1066761_0_0_1"/>
<sequence>MRSNSEIRELYHEPDIVGVVKANETEVNWACRKNGKERMPKKAMDGHPGGRRLRMRWLEDVEEEAIRRLGIRRWQVKAQGREIWKEIVKKAKGLVEDAADITEIGEFGQADGLLSMLCVMLISESEYRPSSYVHLTNPQLEPKFLINNSQITFSFSCMDFHLHETTMLPSIAVSTNEQNLFTSENKFKSALYGEVTIRKVEIIRDRIGMVCSGIGADYRLVVRLTSKKNAPAILLNGEKIQIPHTVQRVVMVMQEYIQSGL</sequence>
<dbReference type="Gene3D" id="3.60.20.10">
    <property type="entry name" value="Glutamine Phosphoribosylpyrophosphate, subunit 1, domain 1"/>
    <property type="match status" value="1"/>
</dbReference>